<reference evidence="5" key="1">
    <citation type="journal article" date="2023" name="Science">
        <title>Genome structures resolve the early diversification of teleost fishes.</title>
        <authorList>
            <person name="Parey E."/>
            <person name="Louis A."/>
            <person name="Montfort J."/>
            <person name="Bouchez O."/>
            <person name="Roques C."/>
            <person name="Iampietro C."/>
            <person name="Lluch J."/>
            <person name="Castinel A."/>
            <person name="Donnadieu C."/>
            <person name="Desvignes T."/>
            <person name="Floi Bucao C."/>
            <person name="Jouanno E."/>
            <person name="Wen M."/>
            <person name="Mejri S."/>
            <person name="Dirks R."/>
            <person name="Jansen H."/>
            <person name="Henkel C."/>
            <person name="Chen W.J."/>
            <person name="Zahm M."/>
            <person name="Cabau C."/>
            <person name="Klopp C."/>
            <person name="Thompson A.W."/>
            <person name="Robinson-Rechavi M."/>
            <person name="Braasch I."/>
            <person name="Lecointre G."/>
            <person name="Bobe J."/>
            <person name="Postlethwait J.H."/>
            <person name="Berthelot C."/>
            <person name="Roest Crollius H."/>
            <person name="Guiguen Y."/>
        </authorList>
    </citation>
    <scope>NUCLEOTIDE SEQUENCE</scope>
    <source>
        <strain evidence="5">NC1722</strain>
    </source>
</reference>
<comment type="caution">
    <text evidence="5">The sequence shown here is derived from an EMBL/GenBank/DDBJ whole genome shotgun (WGS) entry which is preliminary data.</text>
</comment>
<feature type="compositionally biased region" description="Acidic residues" evidence="3">
    <location>
        <begin position="1"/>
        <end position="11"/>
    </location>
</feature>
<evidence type="ECO:0000313" key="5">
    <source>
        <dbReference type="EMBL" id="KAJ8413138.1"/>
    </source>
</evidence>
<feature type="compositionally biased region" description="Polar residues" evidence="3">
    <location>
        <begin position="167"/>
        <end position="181"/>
    </location>
</feature>
<evidence type="ECO:0000313" key="6">
    <source>
        <dbReference type="Proteomes" id="UP001221898"/>
    </source>
</evidence>
<dbReference type="EMBL" id="JAINUG010000017">
    <property type="protein sequence ID" value="KAJ8413138.1"/>
    <property type="molecule type" value="Genomic_DNA"/>
</dbReference>
<protein>
    <recommendedName>
        <fullName evidence="4">CRAL-TRIO domain-containing protein</fullName>
    </recommendedName>
</protein>
<proteinExistence type="predicted"/>
<dbReference type="PANTHER" id="PTHR12112">
    <property type="entry name" value="BNIP - RELATED"/>
    <property type="match status" value="1"/>
</dbReference>
<evidence type="ECO:0000256" key="1">
    <source>
        <dbReference type="ARBA" id="ARBA00004496"/>
    </source>
</evidence>
<keyword evidence="2" id="KW-0963">Cytoplasm</keyword>
<feature type="region of interest" description="Disordered" evidence="3">
    <location>
        <begin position="1"/>
        <end position="56"/>
    </location>
</feature>
<dbReference type="InterPro" id="IPR022181">
    <property type="entry name" value="Bcl2-/adenovirus-E1B"/>
</dbReference>
<dbReference type="Gene3D" id="3.40.525.10">
    <property type="entry name" value="CRAL-TRIO lipid binding domain"/>
    <property type="match status" value="1"/>
</dbReference>
<feature type="region of interest" description="Disordered" evidence="3">
    <location>
        <begin position="842"/>
        <end position="867"/>
    </location>
</feature>
<feature type="domain" description="CRAL-TRIO" evidence="4">
    <location>
        <begin position="686"/>
        <end position="843"/>
    </location>
</feature>
<feature type="compositionally biased region" description="Basic and acidic residues" evidence="3">
    <location>
        <begin position="538"/>
        <end position="549"/>
    </location>
</feature>
<feature type="region of interest" description="Disordered" evidence="3">
    <location>
        <begin position="350"/>
        <end position="523"/>
    </location>
</feature>
<accession>A0AAD7T2H3</accession>
<dbReference type="Pfam" id="PF12496">
    <property type="entry name" value="BNIP2"/>
    <property type="match status" value="1"/>
</dbReference>
<comment type="subcellular location">
    <subcellularLocation>
        <location evidence="1">Cytoplasm</location>
    </subcellularLocation>
</comment>
<feature type="compositionally biased region" description="Polar residues" evidence="3">
    <location>
        <begin position="450"/>
        <end position="460"/>
    </location>
</feature>
<dbReference type="InterPro" id="IPR001251">
    <property type="entry name" value="CRAL-TRIO_dom"/>
</dbReference>
<feature type="region of interest" description="Disordered" evidence="3">
    <location>
        <begin position="538"/>
        <end position="591"/>
    </location>
</feature>
<dbReference type="GO" id="GO:0006915">
    <property type="term" value="P:apoptotic process"/>
    <property type="evidence" value="ECO:0007669"/>
    <property type="project" value="TreeGrafter"/>
</dbReference>
<keyword evidence="6" id="KW-1185">Reference proteome</keyword>
<dbReference type="AlphaFoldDB" id="A0AAD7T2H3"/>
<gene>
    <name evidence="5" type="ORF">AAFF_G00107200</name>
</gene>
<organism evidence="5 6">
    <name type="scientific">Aldrovandia affinis</name>
    <dbReference type="NCBI Taxonomy" id="143900"/>
    <lineage>
        <taxon>Eukaryota</taxon>
        <taxon>Metazoa</taxon>
        <taxon>Chordata</taxon>
        <taxon>Craniata</taxon>
        <taxon>Vertebrata</taxon>
        <taxon>Euteleostomi</taxon>
        <taxon>Actinopterygii</taxon>
        <taxon>Neopterygii</taxon>
        <taxon>Teleostei</taxon>
        <taxon>Notacanthiformes</taxon>
        <taxon>Halosauridae</taxon>
        <taxon>Aldrovandia</taxon>
    </lineage>
</organism>
<evidence type="ECO:0000259" key="4">
    <source>
        <dbReference type="PROSITE" id="PS50191"/>
    </source>
</evidence>
<dbReference type="SMART" id="SM00516">
    <property type="entry name" value="SEC14"/>
    <property type="match status" value="1"/>
</dbReference>
<feature type="region of interest" description="Disordered" evidence="3">
    <location>
        <begin position="167"/>
        <end position="333"/>
    </location>
</feature>
<feature type="compositionally biased region" description="Basic and acidic residues" evidence="3">
    <location>
        <begin position="12"/>
        <end position="24"/>
    </location>
</feature>
<dbReference type="FunFam" id="3.40.525.10:FF:000001">
    <property type="entry name" value="BCL2/adenovirus E1B protein-interacting protein 2"/>
    <property type="match status" value="1"/>
</dbReference>
<feature type="compositionally biased region" description="Acidic residues" evidence="3">
    <location>
        <begin position="550"/>
        <end position="560"/>
    </location>
</feature>
<feature type="region of interest" description="Disordered" evidence="3">
    <location>
        <begin position="72"/>
        <end position="153"/>
    </location>
</feature>
<dbReference type="PROSITE" id="PS50191">
    <property type="entry name" value="CRAL_TRIO"/>
    <property type="match status" value="1"/>
</dbReference>
<dbReference type="GO" id="GO:0005737">
    <property type="term" value="C:cytoplasm"/>
    <property type="evidence" value="ECO:0007669"/>
    <property type="project" value="UniProtKB-SubCell"/>
</dbReference>
<dbReference type="Pfam" id="PF13716">
    <property type="entry name" value="CRAL_TRIO_2"/>
    <property type="match status" value="1"/>
</dbReference>
<dbReference type="InterPro" id="IPR036865">
    <property type="entry name" value="CRAL-TRIO_dom_sf"/>
</dbReference>
<dbReference type="SUPFAM" id="SSF52087">
    <property type="entry name" value="CRAL/TRIO domain"/>
    <property type="match status" value="1"/>
</dbReference>
<dbReference type="PANTHER" id="PTHR12112:SF12">
    <property type="entry name" value="BCL2_ADENOVIRUS E1B 19 KDA PROTEIN-INTERACTING PROTEIN 2"/>
    <property type="match status" value="1"/>
</dbReference>
<sequence>MATEVIENESESELRFASDMDLNKSDQTPDTPRIFEDLENGPAETLTSEEEPDILPNTTKLLSENVEDVLLKSTLKTGDPLQETATPDNGEKQEPTGRRRSPVGLLPPVELNESDPEPDTPTTFENLEHGPAETLTSEEEEEDEECDILQISTELLSDNFEDVLLKSTIQTGDPLQETATPDNAEKPEPTEMVTPSPVALSLPSPPVEQNESDQEPDTPTIFESVEQGPAETLTSEEEEEEEEFDILQISTDILAKSTIKLGDPLQETATPDNGEKQEPTEMVTSSPAALCLPSPPIAQNERDPEPDTPTTFENLEHGPAESLTSEEEKPDILQSRTELLSENAEDILSKSTIKLGDPLQETATPDNGEKQEPTEMVTSSPVAHCLSSPPIEQNERTELLSENAEDILSKSTIKLGDPLQETATPDNGEKQEPTEMVTSSPVAHCLSSPPIEQNESTEPLSENAEDTLSKSPTKTGDPLQETATPDNGEKQEPTEMVTPSPVRLCLPSSPIAHNESLERQDSVSEARLRLEGVELKEEWQDEDFPRPLPEEEEEDLEQELFIDTPGEGEPGTPSYGLNSDKKGKKKKLEAPDISLTLDRTGTSALTDELEESTELELDLDGMDTPSDNSNEFDWEDDLPKPKATELLRKGVESVQEISAAEEREEGRRWRVFRIGEQEHRVDMKAIEPYKRVISHGGYYGDGLNALIVFAVCFMPESNQPNYKYIMDNLFKYIIGTLELLVAENYMIVYLNGATSRRKMPSIGWLRRCYQQIDRRLRKNLKALIIVHPSWFIRTVLAITRPFISSKFTQKIKYVFSLTDLAELVPMEYVSIPECIKEYDEEKNRKKRKRIDQDMHGKVEMATAAVPQ</sequence>
<dbReference type="Proteomes" id="UP001221898">
    <property type="component" value="Unassembled WGS sequence"/>
</dbReference>
<feature type="compositionally biased region" description="Acidic residues" evidence="3">
    <location>
        <begin position="136"/>
        <end position="147"/>
    </location>
</feature>
<dbReference type="CDD" id="cd00170">
    <property type="entry name" value="SEC14"/>
    <property type="match status" value="1"/>
</dbReference>
<name>A0AAD7T2H3_9TELE</name>
<evidence type="ECO:0000256" key="3">
    <source>
        <dbReference type="SAM" id="MobiDB-lite"/>
    </source>
</evidence>
<evidence type="ECO:0000256" key="2">
    <source>
        <dbReference type="ARBA" id="ARBA00022490"/>
    </source>
</evidence>
<feature type="compositionally biased region" description="Acidic residues" evidence="3">
    <location>
        <begin position="234"/>
        <end position="245"/>
    </location>
</feature>